<dbReference type="EMBL" id="DXIQ01000005">
    <property type="protein sequence ID" value="HIV37557.1"/>
    <property type="molecule type" value="Genomic_DNA"/>
</dbReference>
<comment type="caution">
    <text evidence="2">The sequence shown here is derived from an EMBL/GenBank/DDBJ whole genome shotgun (WGS) entry which is preliminary data.</text>
</comment>
<reference evidence="2" key="2">
    <citation type="submission" date="2021-04" db="EMBL/GenBank/DDBJ databases">
        <authorList>
            <person name="Gilroy R."/>
        </authorList>
    </citation>
    <scope>NUCLEOTIDE SEQUENCE</scope>
    <source>
        <strain evidence="2">CHK195-9823</strain>
    </source>
</reference>
<evidence type="ECO:0000313" key="3">
    <source>
        <dbReference type="Proteomes" id="UP000886814"/>
    </source>
</evidence>
<reference evidence="2" key="1">
    <citation type="journal article" date="2021" name="PeerJ">
        <title>Extensive microbial diversity within the chicken gut microbiome revealed by metagenomics and culture.</title>
        <authorList>
            <person name="Gilroy R."/>
            <person name="Ravi A."/>
            <person name="Getino M."/>
            <person name="Pursley I."/>
            <person name="Horton D.L."/>
            <person name="Alikhan N.F."/>
            <person name="Baker D."/>
            <person name="Gharbi K."/>
            <person name="Hall N."/>
            <person name="Watson M."/>
            <person name="Adriaenssens E.M."/>
            <person name="Foster-Nyarko E."/>
            <person name="Jarju S."/>
            <person name="Secka A."/>
            <person name="Antonio M."/>
            <person name="Oren A."/>
            <person name="Chaudhuri R.R."/>
            <person name="La Ragione R."/>
            <person name="Hildebrand F."/>
            <person name="Pallen M.J."/>
        </authorList>
    </citation>
    <scope>NUCLEOTIDE SEQUENCE</scope>
    <source>
        <strain evidence="2">CHK195-9823</strain>
    </source>
</reference>
<dbReference type="InterPro" id="IPR051448">
    <property type="entry name" value="CdaR-like_regulators"/>
</dbReference>
<evidence type="ECO:0000259" key="1">
    <source>
        <dbReference type="Pfam" id="PF13556"/>
    </source>
</evidence>
<dbReference type="Proteomes" id="UP000886814">
    <property type="component" value="Unassembled WGS sequence"/>
</dbReference>
<sequence length="513" mass="58746">MQLTSILLYESLKDQFHIADYRLLSKNQPLARPFFYEADRGLLSNHIYLTEEILDLSVFTSMPEDVVFVICQKNKDSFLPEGCFSCILLSCDTSVLHVFNAIQSTFDYYENWEQQLISVCHQDGTLDELLQLSLPVFKNPLCILAGDGSVVAQAALDELPDMASFFQDAAVRVDYLNAFNQDPACRISPESRVPVLFPAYITGYRSLNMNLFLNDQAQYKLSIIEKDETITDAGHYLITVLAQHAEYILHRMYSESSSRSTTLQSIFQSVLSDRTADYMNISHLLKTVGWLPQHTYLCSVIQTSGDVHASLNTDTVCSFIETEFSASCSIVYKENVVSFFNLTLLDMEAEEVFQGLVLFIRDSMLKAGYSRSVTGHMNLRRQYHQAYTALKLGSEISPQLWIHHFDQIAVPYILRQATRILPGNMLCYEKLLDLVHSDKVQNTEYIKTLQTYLEHNLNTVQSAKALFIHRSTFLYRLERIRSILETDLEDADELFYLNLSLRLLDMDENQTPT</sequence>
<accession>A0A9D1PC05</accession>
<organism evidence="2 3">
    <name type="scientific">Candidatus Blautia stercorigallinarum</name>
    <dbReference type="NCBI Taxonomy" id="2838501"/>
    <lineage>
        <taxon>Bacteria</taxon>
        <taxon>Bacillati</taxon>
        <taxon>Bacillota</taxon>
        <taxon>Clostridia</taxon>
        <taxon>Lachnospirales</taxon>
        <taxon>Lachnospiraceae</taxon>
        <taxon>Blautia</taxon>
    </lineage>
</organism>
<dbReference type="Pfam" id="PF13556">
    <property type="entry name" value="HTH_30"/>
    <property type="match status" value="1"/>
</dbReference>
<proteinExistence type="predicted"/>
<feature type="domain" description="PucR C-terminal helix-turn-helix" evidence="1">
    <location>
        <begin position="446"/>
        <end position="503"/>
    </location>
</feature>
<protein>
    <submittedName>
        <fullName evidence="2">Helix-turn-helix domain-containing protein</fullName>
    </submittedName>
</protein>
<dbReference type="InterPro" id="IPR025736">
    <property type="entry name" value="PucR_C-HTH_dom"/>
</dbReference>
<gene>
    <name evidence="2" type="ORF">H9747_00925</name>
</gene>
<dbReference type="InterPro" id="IPR042070">
    <property type="entry name" value="PucR_C-HTH_sf"/>
</dbReference>
<dbReference type="AlphaFoldDB" id="A0A9D1PC05"/>
<dbReference type="PANTHER" id="PTHR33744">
    <property type="entry name" value="CARBOHYDRATE DIACID REGULATOR"/>
    <property type="match status" value="1"/>
</dbReference>
<evidence type="ECO:0000313" key="2">
    <source>
        <dbReference type="EMBL" id="HIV37557.1"/>
    </source>
</evidence>
<name>A0A9D1PC05_9FIRM</name>
<dbReference type="Gene3D" id="1.10.10.2840">
    <property type="entry name" value="PucR C-terminal helix-turn-helix domain"/>
    <property type="match status" value="1"/>
</dbReference>